<reference evidence="1 2" key="1">
    <citation type="submission" date="2015-01" db="EMBL/GenBank/DDBJ databases">
        <title>Evolution of Trichinella species and genotypes.</title>
        <authorList>
            <person name="Korhonen P.K."/>
            <person name="Edoardo P."/>
            <person name="Giuseppe L.R."/>
            <person name="Gasser R.B."/>
        </authorList>
    </citation>
    <scope>NUCLEOTIDE SEQUENCE [LARGE SCALE GENOMIC DNA]</scope>
    <source>
        <strain evidence="1">ISS176</strain>
    </source>
</reference>
<protein>
    <submittedName>
        <fullName evidence="1">Uncharacterized protein</fullName>
    </submittedName>
</protein>
<gene>
    <name evidence="1" type="ORF">T4C_5409</name>
</gene>
<sequence length="46" mass="5444">MAANISITSMFMHWEVARHRHFMGWGPVYDLSYSFNFSLIPNVRLI</sequence>
<organism evidence="1 2">
    <name type="scientific">Trichinella pseudospiralis</name>
    <name type="common">Parasitic roundworm</name>
    <dbReference type="NCBI Taxonomy" id="6337"/>
    <lineage>
        <taxon>Eukaryota</taxon>
        <taxon>Metazoa</taxon>
        <taxon>Ecdysozoa</taxon>
        <taxon>Nematoda</taxon>
        <taxon>Enoplea</taxon>
        <taxon>Dorylaimia</taxon>
        <taxon>Trichinellida</taxon>
        <taxon>Trichinellidae</taxon>
        <taxon>Trichinella</taxon>
    </lineage>
</organism>
<accession>A0A0V1GKA2</accession>
<dbReference type="Proteomes" id="UP000054826">
    <property type="component" value="Unassembled WGS sequence"/>
</dbReference>
<proteinExistence type="predicted"/>
<name>A0A0V1GKA2_TRIPS</name>
<comment type="caution">
    <text evidence="1">The sequence shown here is derived from an EMBL/GenBank/DDBJ whole genome shotgun (WGS) entry which is preliminary data.</text>
</comment>
<evidence type="ECO:0000313" key="1">
    <source>
        <dbReference type="EMBL" id="KRY98679.1"/>
    </source>
</evidence>
<evidence type="ECO:0000313" key="2">
    <source>
        <dbReference type="Proteomes" id="UP000054826"/>
    </source>
</evidence>
<dbReference type="AlphaFoldDB" id="A0A0V1GKA2"/>
<dbReference type="EMBL" id="JYDV01001844">
    <property type="protein sequence ID" value="KRY98679.1"/>
    <property type="molecule type" value="Genomic_DNA"/>
</dbReference>